<name>A0ABR2FDP0_9ROSI</name>
<organism evidence="1 2">
    <name type="scientific">Hibiscus sabdariffa</name>
    <name type="common">roselle</name>
    <dbReference type="NCBI Taxonomy" id="183260"/>
    <lineage>
        <taxon>Eukaryota</taxon>
        <taxon>Viridiplantae</taxon>
        <taxon>Streptophyta</taxon>
        <taxon>Embryophyta</taxon>
        <taxon>Tracheophyta</taxon>
        <taxon>Spermatophyta</taxon>
        <taxon>Magnoliopsida</taxon>
        <taxon>eudicotyledons</taxon>
        <taxon>Gunneridae</taxon>
        <taxon>Pentapetalae</taxon>
        <taxon>rosids</taxon>
        <taxon>malvids</taxon>
        <taxon>Malvales</taxon>
        <taxon>Malvaceae</taxon>
        <taxon>Malvoideae</taxon>
        <taxon>Hibiscus</taxon>
    </lineage>
</organism>
<gene>
    <name evidence="1" type="ORF">V6N12_069383</name>
</gene>
<evidence type="ECO:0000313" key="2">
    <source>
        <dbReference type="Proteomes" id="UP001472677"/>
    </source>
</evidence>
<protein>
    <submittedName>
        <fullName evidence="1">Uncharacterized protein</fullName>
    </submittedName>
</protein>
<evidence type="ECO:0000313" key="1">
    <source>
        <dbReference type="EMBL" id="KAK8579048.1"/>
    </source>
</evidence>
<dbReference type="Proteomes" id="UP001472677">
    <property type="component" value="Unassembled WGS sequence"/>
</dbReference>
<accession>A0ABR2FDP0</accession>
<dbReference type="EMBL" id="JBBPBM010000006">
    <property type="protein sequence ID" value="KAK8579048.1"/>
    <property type="molecule type" value="Genomic_DNA"/>
</dbReference>
<proteinExistence type="predicted"/>
<keyword evidence="2" id="KW-1185">Reference proteome</keyword>
<comment type="caution">
    <text evidence="1">The sequence shown here is derived from an EMBL/GenBank/DDBJ whole genome shotgun (WGS) entry which is preliminary data.</text>
</comment>
<sequence>MFLSFLFVLFYENRKKFMKKIQKHSIGNLKNSSRFDFAEDIAKNEPISKCKVNSSTKGSLGRDSDAPWSICLSHFAAWYLLEAD</sequence>
<reference evidence="1 2" key="1">
    <citation type="journal article" date="2024" name="G3 (Bethesda)">
        <title>Genome assembly of Hibiscus sabdariffa L. provides insights into metabolisms of medicinal natural products.</title>
        <authorList>
            <person name="Kim T."/>
        </authorList>
    </citation>
    <scope>NUCLEOTIDE SEQUENCE [LARGE SCALE GENOMIC DNA]</scope>
    <source>
        <strain evidence="1">TK-2024</strain>
        <tissue evidence="1">Old leaves</tissue>
    </source>
</reference>